<evidence type="ECO:0000313" key="2">
    <source>
        <dbReference type="EMBL" id="OGZ35302.1"/>
    </source>
</evidence>
<gene>
    <name evidence="2" type="ORF">A2815_02310</name>
</gene>
<dbReference type="Gene3D" id="2.40.160.150">
    <property type="match status" value="2"/>
</dbReference>
<name>A0A1G2FC02_9BACT</name>
<feature type="domain" description="SpaA-like prealbumin fold" evidence="1">
    <location>
        <begin position="247"/>
        <end position="321"/>
    </location>
</feature>
<dbReference type="Pfam" id="PF19403">
    <property type="entry name" value="SpaA_2"/>
    <property type="match status" value="2"/>
</dbReference>
<proteinExistence type="predicted"/>
<dbReference type="AlphaFoldDB" id="A0A1G2FC02"/>
<dbReference type="Proteomes" id="UP000176974">
    <property type="component" value="Unassembled WGS sequence"/>
</dbReference>
<accession>A0A1G2FC02</accession>
<feature type="domain" description="SpaA-like prealbumin fold" evidence="1">
    <location>
        <begin position="429"/>
        <end position="507"/>
    </location>
</feature>
<sequence>MKKKLLLSLAALAAISLGMVGISAFEAHIINITAHIENALTVPVEAEGLSFGTVFPEEVFYKNFDIRLSESFMKEPRVDDVEYVLRQKPKCGVPIPDTDPVRYSEFAQVTEDEQGNFVCPEVEIPGTDQTQVQSVMLPLLCPYLSKTELDANGATTDNSIPAFHGPLTNWTMADTLATQLSGHLSKAELKTSASWLLDLHAPCFKGECAQDNVIPPAYQYDPAFEDQLFGCDLWIEVTNISIPPDKALLTVIKHVVNDDQGQSQASDFTMNVTGTNVSDPTFPGEESPGTDVVLDPGAYSVSEDPKAGYTPSASADCSGTIAIGEHKTCIITNNDNAPEMGELTVIKVVVDEGDLDAKAAGDFQMTIDSNNVTQGIANQVSVGNHTVSEADDFGYNMSFSGDCDSSGDVNVGSGENRTCTVTNTMPFGTITVTKEVINDDGGLLTVGDFTLKIDGITVTSGSPKDVAVGAHNVSEMGVFGYSAAVSGDCNATGDVTVAAGESKTCTITNNDIRPSIQLIKNVVGGIALPDDFDVSIDHVVKVSGSSNPVSANAAHIIDEEVIVSGYSFTSITGISFLGVSCPAALEGTITLLPGDVVTCTITNTQ</sequence>
<dbReference type="EMBL" id="MHMY01000012">
    <property type="protein sequence ID" value="OGZ35302.1"/>
    <property type="molecule type" value="Genomic_DNA"/>
</dbReference>
<evidence type="ECO:0000259" key="1">
    <source>
        <dbReference type="Pfam" id="PF19403"/>
    </source>
</evidence>
<protein>
    <recommendedName>
        <fullName evidence="1">SpaA-like prealbumin fold domain-containing protein</fullName>
    </recommendedName>
</protein>
<evidence type="ECO:0000313" key="3">
    <source>
        <dbReference type="Proteomes" id="UP000176974"/>
    </source>
</evidence>
<comment type="caution">
    <text evidence="2">The sequence shown here is derived from an EMBL/GenBank/DDBJ whole genome shotgun (WGS) entry which is preliminary data.</text>
</comment>
<reference evidence="2 3" key="1">
    <citation type="journal article" date="2016" name="Nat. Commun.">
        <title>Thousands of microbial genomes shed light on interconnected biogeochemical processes in an aquifer system.</title>
        <authorList>
            <person name="Anantharaman K."/>
            <person name="Brown C.T."/>
            <person name="Hug L.A."/>
            <person name="Sharon I."/>
            <person name="Castelle C.J."/>
            <person name="Probst A.J."/>
            <person name="Thomas B.C."/>
            <person name="Singh A."/>
            <person name="Wilkins M.J."/>
            <person name="Karaoz U."/>
            <person name="Brodie E.L."/>
            <person name="Williams K.H."/>
            <person name="Hubbard S.S."/>
            <person name="Banfield J.F."/>
        </authorList>
    </citation>
    <scope>NUCLEOTIDE SEQUENCE [LARGE SCALE GENOMIC DNA]</scope>
</reference>
<organism evidence="2 3">
    <name type="scientific">Candidatus Portnoybacteria bacterium RIFCSPHIGHO2_01_FULL_40_12b</name>
    <dbReference type="NCBI Taxonomy" id="1801994"/>
    <lineage>
        <taxon>Bacteria</taxon>
        <taxon>Candidatus Portnoyibacteriota</taxon>
    </lineage>
</organism>
<dbReference type="InterPro" id="IPR045826">
    <property type="entry name" value="SpaA_PFL_dom_2"/>
</dbReference>